<sequence length="325" mass="35457">MTQRWYLLMLVEVGAVSEGARAVRAAVRALPGVAARVFVQRPALPERAPALHAPVHARRAPAPPRPPRDARAPPTTRGTRTCKPIHLLLTRVMSAYMQAVLAGRGELARTLRALERLLSRVDTLVFREVTFLTETLAADITCYLAVVGPVLRVHELVSLQELPVLEALPALVADVALSRVLRLLVVHHRRRVFYKTKQQCYLPAEIAGVPLGRSGAMPAMADGMECQRARVRKPRAALRACVRTLALFRKGLKKNIKTYSPTSLTSLSAIGLEISILGFAVLWESLALTSLSTTISCGSRSGKELATGYNVMSSVSDFTLMVVET</sequence>
<accession>A0A835GHM7</accession>
<evidence type="ECO:0000313" key="3">
    <source>
        <dbReference type="Proteomes" id="UP000648187"/>
    </source>
</evidence>
<dbReference type="AlphaFoldDB" id="A0A835GHM7"/>
<organism evidence="2 3">
    <name type="scientific">Spodoptera exigua</name>
    <name type="common">Beet armyworm</name>
    <name type="synonym">Noctua fulgens</name>
    <dbReference type="NCBI Taxonomy" id="7107"/>
    <lineage>
        <taxon>Eukaryota</taxon>
        <taxon>Metazoa</taxon>
        <taxon>Ecdysozoa</taxon>
        <taxon>Arthropoda</taxon>
        <taxon>Hexapoda</taxon>
        <taxon>Insecta</taxon>
        <taxon>Pterygota</taxon>
        <taxon>Neoptera</taxon>
        <taxon>Endopterygota</taxon>
        <taxon>Lepidoptera</taxon>
        <taxon>Glossata</taxon>
        <taxon>Ditrysia</taxon>
        <taxon>Noctuoidea</taxon>
        <taxon>Noctuidae</taxon>
        <taxon>Amphipyrinae</taxon>
        <taxon>Spodoptera</taxon>
    </lineage>
</organism>
<evidence type="ECO:0000256" key="1">
    <source>
        <dbReference type="SAM" id="MobiDB-lite"/>
    </source>
</evidence>
<protein>
    <submittedName>
        <fullName evidence="2">Uncharacterized protein</fullName>
    </submittedName>
</protein>
<proteinExistence type="predicted"/>
<dbReference type="PANTHER" id="PTHR33426">
    <property type="entry name" value="C2H2-TYPE DOMAIN-CONTAINING PROTEIN"/>
    <property type="match status" value="1"/>
</dbReference>
<feature type="region of interest" description="Disordered" evidence="1">
    <location>
        <begin position="50"/>
        <end position="78"/>
    </location>
</feature>
<dbReference type="Proteomes" id="UP000648187">
    <property type="component" value="Unassembled WGS sequence"/>
</dbReference>
<keyword evidence="3" id="KW-1185">Reference proteome</keyword>
<evidence type="ECO:0000313" key="2">
    <source>
        <dbReference type="EMBL" id="KAF9415112.1"/>
    </source>
</evidence>
<dbReference type="EMBL" id="JACKWZ010000117">
    <property type="protein sequence ID" value="KAF9415112.1"/>
    <property type="molecule type" value="Genomic_DNA"/>
</dbReference>
<reference evidence="2" key="1">
    <citation type="submission" date="2020-08" db="EMBL/GenBank/DDBJ databases">
        <title>Spodoptera exigua strain:BAW_Kor-Di-RS1 Genome sequencing and assembly.</title>
        <authorList>
            <person name="Kim J."/>
            <person name="Nam H.Y."/>
            <person name="Kwon M."/>
            <person name="Choi J.H."/>
            <person name="Cho S.R."/>
            <person name="Kim G.-H."/>
        </authorList>
    </citation>
    <scope>NUCLEOTIDE SEQUENCE</scope>
    <source>
        <strain evidence="2">BAW_Kor-Di-RS1</strain>
        <tissue evidence="2">Whole-body</tissue>
    </source>
</reference>
<name>A0A835GHM7_SPOEX</name>
<dbReference type="PANTHER" id="PTHR33426:SF45">
    <property type="entry name" value="IMMUNODEFICIENCY LENTIVIRAL MATRIX N-TERMINAL DOMAIN-CONTAINING PROTEIN-RELATED"/>
    <property type="match status" value="1"/>
</dbReference>
<comment type="caution">
    <text evidence="2">The sequence shown here is derived from an EMBL/GenBank/DDBJ whole genome shotgun (WGS) entry which is preliminary data.</text>
</comment>
<gene>
    <name evidence="2" type="ORF">HW555_007146</name>
</gene>